<comment type="similarity">
    <text evidence="1">Belongs to the short-chain dehydrogenases/reductases (SDR) family.</text>
</comment>
<dbReference type="PANTHER" id="PTHR42879:SF2">
    <property type="entry name" value="3-OXOACYL-[ACYL-CARRIER-PROTEIN] REDUCTASE FABG"/>
    <property type="match status" value="1"/>
</dbReference>
<dbReference type="InterPro" id="IPR050259">
    <property type="entry name" value="SDR"/>
</dbReference>
<reference evidence="3" key="1">
    <citation type="submission" date="2016-10" db="EMBL/GenBank/DDBJ databases">
        <authorList>
            <person name="Varghese N."/>
            <person name="Submissions S."/>
        </authorList>
    </citation>
    <scope>NUCLEOTIDE SEQUENCE [LARGE SCALE GENOMIC DNA]</scope>
    <source>
        <strain evidence="3">CGMCC 1.3566</strain>
    </source>
</reference>
<gene>
    <name evidence="2" type="ORF">SAMN05421676_102123</name>
</gene>
<dbReference type="PRINTS" id="PR00081">
    <property type="entry name" value="GDHRDH"/>
</dbReference>
<protein>
    <submittedName>
        <fullName evidence="2">3-hydroxybutyrate dehydrogenase</fullName>
    </submittedName>
</protein>
<dbReference type="InterPro" id="IPR036291">
    <property type="entry name" value="NAD(P)-bd_dom_sf"/>
</dbReference>
<dbReference type="Gene3D" id="3.40.50.720">
    <property type="entry name" value="NAD(P)-binding Rossmann-like Domain"/>
    <property type="match status" value="1"/>
</dbReference>
<dbReference type="SUPFAM" id="SSF51735">
    <property type="entry name" value="NAD(P)-binding Rossmann-fold domains"/>
    <property type="match status" value="1"/>
</dbReference>
<dbReference type="AlphaFoldDB" id="A0A1I0ADU8"/>
<dbReference type="STRING" id="237682.SAMN05421676_102123"/>
<evidence type="ECO:0000313" key="2">
    <source>
        <dbReference type="EMBL" id="SES92408.1"/>
    </source>
</evidence>
<dbReference type="PANTHER" id="PTHR42879">
    <property type="entry name" value="3-OXOACYL-(ACYL-CARRIER-PROTEIN) REDUCTASE"/>
    <property type="match status" value="1"/>
</dbReference>
<proteinExistence type="inferred from homology"/>
<dbReference type="Proteomes" id="UP000199095">
    <property type="component" value="Unassembled WGS sequence"/>
</dbReference>
<keyword evidence="3" id="KW-1185">Reference proteome</keyword>
<dbReference type="Pfam" id="PF00106">
    <property type="entry name" value="adh_short"/>
    <property type="match status" value="1"/>
</dbReference>
<name>A0A1I0ADU8_9BACI</name>
<organism evidence="2 3">
    <name type="scientific">Salinibacillus kushneri</name>
    <dbReference type="NCBI Taxonomy" id="237682"/>
    <lineage>
        <taxon>Bacteria</taxon>
        <taxon>Bacillati</taxon>
        <taxon>Bacillota</taxon>
        <taxon>Bacilli</taxon>
        <taxon>Bacillales</taxon>
        <taxon>Bacillaceae</taxon>
        <taxon>Salinibacillus</taxon>
    </lineage>
</organism>
<accession>A0A1I0ADU8</accession>
<dbReference type="InterPro" id="IPR002347">
    <property type="entry name" value="SDR_fam"/>
</dbReference>
<sequence>MVSDKVVLITGAASGIGYEIGVDFLREGAKVAFIDINENRLNKALEVINDYDCIGLQCDVSKEDELKIAIDKTIEQYGKIDVLINNAGLQHVASVEDFPADKFEEMIQVMLVAPFVASKYVLPTMKKEGWGRIINISSIWESCL</sequence>
<dbReference type="PRINTS" id="PR00080">
    <property type="entry name" value="SDRFAMILY"/>
</dbReference>
<evidence type="ECO:0000256" key="1">
    <source>
        <dbReference type="ARBA" id="ARBA00006484"/>
    </source>
</evidence>
<dbReference type="CDD" id="cd05233">
    <property type="entry name" value="SDR_c"/>
    <property type="match status" value="1"/>
</dbReference>
<dbReference type="EMBL" id="FOHJ01000002">
    <property type="protein sequence ID" value="SES92408.1"/>
    <property type="molecule type" value="Genomic_DNA"/>
</dbReference>
<evidence type="ECO:0000313" key="3">
    <source>
        <dbReference type="Proteomes" id="UP000199095"/>
    </source>
</evidence>